<evidence type="ECO:0000256" key="1">
    <source>
        <dbReference type="SAM" id="SignalP"/>
    </source>
</evidence>
<comment type="caution">
    <text evidence="2">The sequence shown here is derived from an EMBL/GenBank/DDBJ whole genome shotgun (WGS) entry which is preliminary data.</text>
</comment>
<accession>A0AAE0XM12</accession>
<gene>
    <name evidence="2" type="ORF">B0T22DRAFT_456178</name>
</gene>
<evidence type="ECO:0000313" key="2">
    <source>
        <dbReference type="EMBL" id="KAK3695775.1"/>
    </source>
</evidence>
<evidence type="ECO:0000313" key="3">
    <source>
        <dbReference type="Proteomes" id="UP001270362"/>
    </source>
</evidence>
<protein>
    <submittedName>
        <fullName evidence="2">Uncharacterized protein</fullName>
    </submittedName>
</protein>
<sequence length="92" mass="10298">MMMCALAMNWLVILGGQRIGRYNREQRASWGKVQSKRDASELSDCLPGERIGLVWTLSGKTRDKLGVRLNTATNYSSRHARTGMPSCRAVVQ</sequence>
<feature type="chain" id="PRO_5042296978" evidence="1">
    <location>
        <begin position="17"/>
        <end position="92"/>
    </location>
</feature>
<feature type="signal peptide" evidence="1">
    <location>
        <begin position="1"/>
        <end position="16"/>
    </location>
</feature>
<reference evidence="2" key="1">
    <citation type="journal article" date="2023" name="Mol. Phylogenet. Evol.">
        <title>Genome-scale phylogeny and comparative genomics of the fungal order Sordariales.</title>
        <authorList>
            <person name="Hensen N."/>
            <person name="Bonometti L."/>
            <person name="Westerberg I."/>
            <person name="Brannstrom I.O."/>
            <person name="Guillou S."/>
            <person name="Cros-Aarteil S."/>
            <person name="Calhoun S."/>
            <person name="Haridas S."/>
            <person name="Kuo A."/>
            <person name="Mondo S."/>
            <person name="Pangilinan J."/>
            <person name="Riley R."/>
            <person name="LaButti K."/>
            <person name="Andreopoulos B."/>
            <person name="Lipzen A."/>
            <person name="Chen C."/>
            <person name="Yan M."/>
            <person name="Daum C."/>
            <person name="Ng V."/>
            <person name="Clum A."/>
            <person name="Steindorff A."/>
            <person name="Ohm R.A."/>
            <person name="Martin F."/>
            <person name="Silar P."/>
            <person name="Natvig D.O."/>
            <person name="Lalanne C."/>
            <person name="Gautier V."/>
            <person name="Ament-Velasquez S.L."/>
            <person name="Kruys A."/>
            <person name="Hutchinson M.I."/>
            <person name="Powell A.J."/>
            <person name="Barry K."/>
            <person name="Miller A.N."/>
            <person name="Grigoriev I.V."/>
            <person name="Debuchy R."/>
            <person name="Gladieux P."/>
            <person name="Hiltunen Thoren M."/>
            <person name="Johannesson H."/>
        </authorList>
    </citation>
    <scope>NUCLEOTIDE SEQUENCE</scope>
    <source>
        <strain evidence="2">CBS 314.62</strain>
    </source>
</reference>
<proteinExistence type="predicted"/>
<dbReference type="Proteomes" id="UP001270362">
    <property type="component" value="Unassembled WGS sequence"/>
</dbReference>
<reference evidence="2" key="2">
    <citation type="submission" date="2023-06" db="EMBL/GenBank/DDBJ databases">
        <authorList>
            <consortium name="Lawrence Berkeley National Laboratory"/>
            <person name="Haridas S."/>
            <person name="Hensen N."/>
            <person name="Bonometti L."/>
            <person name="Westerberg I."/>
            <person name="Brannstrom I.O."/>
            <person name="Guillou S."/>
            <person name="Cros-Aarteil S."/>
            <person name="Calhoun S."/>
            <person name="Kuo A."/>
            <person name="Mondo S."/>
            <person name="Pangilinan J."/>
            <person name="Riley R."/>
            <person name="Labutti K."/>
            <person name="Andreopoulos B."/>
            <person name="Lipzen A."/>
            <person name="Chen C."/>
            <person name="Yanf M."/>
            <person name="Daum C."/>
            <person name="Ng V."/>
            <person name="Clum A."/>
            <person name="Steindorff A."/>
            <person name="Ohm R."/>
            <person name="Martin F."/>
            <person name="Silar P."/>
            <person name="Natvig D."/>
            <person name="Lalanne C."/>
            <person name="Gautier V."/>
            <person name="Ament-Velasquez S.L."/>
            <person name="Kruys A."/>
            <person name="Hutchinson M.I."/>
            <person name="Powell A.J."/>
            <person name="Barry K."/>
            <person name="Miller A.N."/>
            <person name="Grigoriev I.V."/>
            <person name="Debuchy R."/>
            <person name="Gladieux P."/>
            <person name="Thoren M.H."/>
            <person name="Johannesson H."/>
        </authorList>
    </citation>
    <scope>NUCLEOTIDE SEQUENCE</scope>
    <source>
        <strain evidence="2">CBS 314.62</strain>
    </source>
</reference>
<organism evidence="2 3">
    <name type="scientific">Podospora appendiculata</name>
    <dbReference type="NCBI Taxonomy" id="314037"/>
    <lineage>
        <taxon>Eukaryota</taxon>
        <taxon>Fungi</taxon>
        <taxon>Dikarya</taxon>
        <taxon>Ascomycota</taxon>
        <taxon>Pezizomycotina</taxon>
        <taxon>Sordariomycetes</taxon>
        <taxon>Sordariomycetidae</taxon>
        <taxon>Sordariales</taxon>
        <taxon>Podosporaceae</taxon>
        <taxon>Podospora</taxon>
    </lineage>
</organism>
<dbReference type="EMBL" id="JAULSO010000001">
    <property type="protein sequence ID" value="KAK3695775.1"/>
    <property type="molecule type" value="Genomic_DNA"/>
</dbReference>
<keyword evidence="1" id="KW-0732">Signal</keyword>
<name>A0AAE0XM12_9PEZI</name>
<keyword evidence="3" id="KW-1185">Reference proteome</keyword>
<dbReference type="AlphaFoldDB" id="A0AAE0XM12"/>